<keyword evidence="2" id="KW-0732">Signal</keyword>
<comment type="caution">
    <text evidence="3">The sequence shown here is derived from an EMBL/GenBank/DDBJ whole genome shotgun (WGS) entry which is preliminary data.</text>
</comment>
<gene>
    <name evidence="3" type="ORF">J2S20_000125</name>
</gene>
<evidence type="ECO:0000313" key="4">
    <source>
        <dbReference type="Proteomes" id="UP001241537"/>
    </source>
</evidence>
<reference evidence="3" key="1">
    <citation type="submission" date="2023-07" db="EMBL/GenBank/DDBJ databases">
        <title>Genomic Encyclopedia of Type Strains, Phase IV (KMG-IV): sequencing the most valuable type-strain genomes for metagenomic binning, comparative biology and taxonomic classification.</title>
        <authorList>
            <person name="Goeker M."/>
        </authorList>
    </citation>
    <scope>NUCLEOTIDE SEQUENCE</scope>
    <source>
        <strain evidence="3">DSM 19659</strain>
    </source>
</reference>
<keyword evidence="1" id="KW-0472">Membrane</keyword>
<protein>
    <submittedName>
        <fullName evidence="3">Uncharacterized protein</fullName>
    </submittedName>
</protein>
<accession>A0AAE4AKK9</accession>
<keyword evidence="1" id="KW-1133">Transmembrane helix</keyword>
<organism evidence="3 4">
    <name type="scientific">Moryella indoligenes</name>
    <dbReference type="NCBI Taxonomy" id="371674"/>
    <lineage>
        <taxon>Bacteria</taxon>
        <taxon>Bacillati</taxon>
        <taxon>Bacillota</taxon>
        <taxon>Clostridia</taxon>
        <taxon>Lachnospirales</taxon>
        <taxon>Lachnospiraceae</taxon>
        <taxon>Moryella</taxon>
    </lineage>
</organism>
<evidence type="ECO:0000313" key="3">
    <source>
        <dbReference type="EMBL" id="MDQ0151451.1"/>
    </source>
</evidence>
<dbReference type="RefSeq" id="WP_106612454.1">
    <property type="nucleotide sequence ID" value="NZ_JAUSTO010000001.1"/>
</dbReference>
<name>A0AAE4AKK9_9FIRM</name>
<keyword evidence="4" id="KW-1185">Reference proteome</keyword>
<keyword evidence="1" id="KW-0812">Transmembrane</keyword>
<dbReference type="AlphaFoldDB" id="A0AAE4AKK9"/>
<dbReference type="Proteomes" id="UP001241537">
    <property type="component" value="Unassembled WGS sequence"/>
</dbReference>
<evidence type="ECO:0000256" key="2">
    <source>
        <dbReference type="SAM" id="SignalP"/>
    </source>
</evidence>
<evidence type="ECO:0000256" key="1">
    <source>
        <dbReference type="SAM" id="Phobius"/>
    </source>
</evidence>
<feature type="signal peptide" evidence="2">
    <location>
        <begin position="1"/>
        <end position="32"/>
    </location>
</feature>
<feature type="chain" id="PRO_5042092983" evidence="2">
    <location>
        <begin position="33"/>
        <end position="147"/>
    </location>
</feature>
<proteinExistence type="predicted"/>
<dbReference type="EMBL" id="JAUSTO010000001">
    <property type="protein sequence ID" value="MDQ0151451.1"/>
    <property type="molecule type" value="Genomic_DNA"/>
</dbReference>
<feature type="transmembrane region" description="Helical" evidence="1">
    <location>
        <begin position="106"/>
        <end position="126"/>
    </location>
</feature>
<sequence>MPGILISVLKSLKNRALMLFVSFLMFCCVATAGGTEQLGRLESVAQSLFWQAEGEPASLFHSSLPLEKKTAAVKTSAPLESLLGFERQDVEPHVSEHTQYPLSEGLAVLFILLFCGSLTTVFFCCFHEGHRQKIIFLRRMSGRYPPL</sequence>